<accession>E6PRM6</accession>
<sequence length="116" mass="12433">MNALAGLAVVVVDDETATLATLDGDRVIDAFIPQRRATKSHADAPPASQIFSWNAASALAIAVVFATNDTIVSLKICLCKKFHSPRLLVDQPFFAYLLASALDNEAMSNNNTSHDM</sequence>
<reference evidence="1" key="1">
    <citation type="submission" date="2009-10" db="EMBL/GenBank/DDBJ databases">
        <title>Diversity of trophic interactions inside an arsenic-rich microbial ecosystem.</title>
        <authorList>
            <person name="Bertin P.N."/>
            <person name="Heinrich-Salmeron A."/>
            <person name="Pelletier E."/>
            <person name="Goulhen-Chollet F."/>
            <person name="Arsene-Ploetze F."/>
            <person name="Gallien S."/>
            <person name="Calteau A."/>
            <person name="Vallenet D."/>
            <person name="Casiot C."/>
            <person name="Chane-Woon-Ming B."/>
            <person name="Giloteaux L."/>
            <person name="Barakat M."/>
            <person name="Bonnefoy V."/>
            <person name="Bruneel O."/>
            <person name="Chandler M."/>
            <person name="Cleiss J."/>
            <person name="Duran R."/>
            <person name="Elbaz-Poulichet F."/>
            <person name="Fonknechten N."/>
            <person name="Lauga B."/>
            <person name="Mornico D."/>
            <person name="Ortet P."/>
            <person name="Schaeffer C."/>
            <person name="Siguier P."/>
            <person name="Alexander Thil Smith A."/>
            <person name="Van Dorsselaer A."/>
            <person name="Weissenbach J."/>
            <person name="Medigue C."/>
            <person name="Le Paslier D."/>
        </authorList>
    </citation>
    <scope>NUCLEOTIDE SEQUENCE</scope>
</reference>
<gene>
    <name evidence="1" type="ORF">CARN2_3056</name>
</gene>
<evidence type="ECO:0000313" key="1">
    <source>
        <dbReference type="EMBL" id="CBH97582.1"/>
    </source>
</evidence>
<proteinExistence type="predicted"/>
<protein>
    <submittedName>
        <fullName evidence="1">Uncharacterized protein</fullName>
    </submittedName>
</protein>
<comment type="caution">
    <text evidence="1">The sequence shown here is derived from an EMBL/GenBank/DDBJ whole genome shotgun (WGS) entry which is preliminary data.</text>
</comment>
<dbReference type="EMBL" id="CABM01000045">
    <property type="protein sequence ID" value="CBH97582.1"/>
    <property type="molecule type" value="Genomic_DNA"/>
</dbReference>
<dbReference type="AlphaFoldDB" id="E6PRM6"/>
<organism evidence="1">
    <name type="scientific">mine drainage metagenome</name>
    <dbReference type="NCBI Taxonomy" id="410659"/>
    <lineage>
        <taxon>unclassified sequences</taxon>
        <taxon>metagenomes</taxon>
        <taxon>ecological metagenomes</taxon>
    </lineage>
</organism>
<name>E6PRM6_9ZZZZ</name>